<evidence type="ECO:0000259" key="2">
    <source>
        <dbReference type="PROSITE" id="PS50191"/>
    </source>
</evidence>
<feature type="region of interest" description="Disordered" evidence="1">
    <location>
        <begin position="1"/>
        <end position="25"/>
    </location>
</feature>
<dbReference type="EMBL" id="HBUF01369926">
    <property type="protein sequence ID" value="CAG6725629.1"/>
    <property type="molecule type" value="Transcribed_RNA"/>
</dbReference>
<feature type="domain" description="CRAL-TRIO" evidence="2">
    <location>
        <begin position="118"/>
        <end position="281"/>
    </location>
</feature>
<evidence type="ECO:0000256" key="1">
    <source>
        <dbReference type="SAM" id="MobiDB-lite"/>
    </source>
</evidence>
<dbReference type="Gene3D" id="3.40.525.10">
    <property type="entry name" value="CRAL-TRIO lipid binding domain"/>
    <property type="match status" value="1"/>
</dbReference>
<dbReference type="EMBL" id="HBUF01003321">
    <property type="protein sequence ID" value="CAG6606395.1"/>
    <property type="molecule type" value="Transcribed_RNA"/>
</dbReference>
<dbReference type="EMBL" id="HBUF01369927">
    <property type="protein sequence ID" value="CAG6725630.1"/>
    <property type="molecule type" value="Transcribed_RNA"/>
</dbReference>
<dbReference type="PANTHER" id="PTHR10174:SF224">
    <property type="entry name" value="RETINOL-BINDING PROTEIN PINTA"/>
    <property type="match status" value="1"/>
</dbReference>
<dbReference type="SMART" id="SM00516">
    <property type="entry name" value="SEC14"/>
    <property type="match status" value="1"/>
</dbReference>
<dbReference type="SUPFAM" id="SSF46938">
    <property type="entry name" value="CRAL/TRIO N-terminal domain"/>
    <property type="match status" value="1"/>
</dbReference>
<dbReference type="Pfam" id="PF00650">
    <property type="entry name" value="CRAL_TRIO"/>
    <property type="match status" value="1"/>
</dbReference>
<dbReference type="PANTHER" id="PTHR10174">
    <property type="entry name" value="ALPHA-TOCOPHEROL TRANSFER PROTEIN-RELATED"/>
    <property type="match status" value="1"/>
</dbReference>
<dbReference type="AlphaFoldDB" id="A0A8D8YBD2"/>
<dbReference type="GO" id="GO:0016020">
    <property type="term" value="C:membrane"/>
    <property type="evidence" value="ECO:0007669"/>
    <property type="project" value="TreeGrafter"/>
</dbReference>
<dbReference type="GO" id="GO:1902936">
    <property type="term" value="F:phosphatidylinositol bisphosphate binding"/>
    <property type="evidence" value="ECO:0007669"/>
    <property type="project" value="TreeGrafter"/>
</dbReference>
<dbReference type="PRINTS" id="PR00180">
    <property type="entry name" value="CRETINALDHBP"/>
</dbReference>
<dbReference type="InterPro" id="IPR001251">
    <property type="entry name" value="CRAL-TRIO_dom"/>
</dbReference>
<dbReference type="SUPFAM" id="SSF52087">
    <property type="entry name" value="CRAL/TRIO domain"/>
    <property type="match status" value="1"/>
</dbReference>
<dbReference type="EMBL" id="HBUF01369925">
    <property type="protein sequence ID" value="CAG6725628.1"/>
    <property type="molecule type" value="Transcribed_RNA"/>
</dbReference>
<name>A0A8D8YBD2_9HEMI</name>
<proteinExistence type="predicted"/>
<dbReference type="EMBL" id="HBUF01530506">
    <property type="protein sequence ID" value="CAG6751667.1"/>
    <property type="molecule type" value="Transcribed_RNA"/>
</dbReference>
<protein>
    <submittedName>
        <fullName evidence="3">Alpha-tocopherol transfer protein</fullName>
    </submittedName>
</protein>
<dbReference type="EMBL" id="HBUF01369923">
    <property type="protein sequence ID" value="CAG6725626.1"/>
    <property type="molecule type" value="Transcribed_RNA"/>
</dbReference>
<reference evidence="3" key="1">
    <citation type="submission" date="2021-05" db="EMBL/GenBank/DDBJ databases">
        <authorList>
            <person name="Alioto T."/>
            <person name="Alioto T."/>
            <person name="Gomez Garrido J."/>
        </authorList>
    </citation>
    <scope>NUCLEOTIDE SEQUENCE</scope>
</reference>
<organism evidence="3">
    <name type="scientific">Cacopsylla melanoneura</name>
    <dbReference type="NCBI Taxonomy" id="428564"/>
    <lineage>
        <taxon>Eukaryota</taxon>
        <taxon>Metazoa</taxon>
        <taxon>Ecdysozoa</taxon>
        <taxon>Arthropoda</taxon>
        <taxon>Hexapoda</taxon>
        <taxon>Insecta</taxon>
        <taxon>Pterygota</taxon>
        <taxon>Neoptera</taxon>
        <taxon>Paraneoptera</taxon>
        <taxon>Hemiptera</taxon>
        <taxon>Sternorrhyncha</taxon>
        <taxon>Psylloidea</taxon>
        <taxon>Psyllidae</taxon>
        <taxon>Psyllinae</taxon>
        <taxon>Cacopsylla</taxon>
    </lineage>
</organism>
<dbReference type="InterPro" id="IPR036273">
    <property type="entry name" value="CRAL/TRIO_N_dom_sf"/>
</dbReference>
<dbReference type="PROSITE" id="PS50191">
    <property type="entry name" value="CRAL_TRIO"/>
    <property type="match status" value="1"/>
</dbReference>
<dbReference type="EMBL" id="HBUF01369924">
    <property type="protein sequence ID" value="CAG6725627.1"/>
    <property type="molecule type" value="Transcribed_RNA"/>
</dbReference>
<dbReference type="InterPro" id="IPR036865">
    <property type="entry name" value="CRAL-TRIO_dom_sf"/>
</dbReference>
<accession>A0A8D8YBD2</accession>
<dbReference type="CDD" id="cd00170">
    <property type="entry name" value="SEC14"/>
    <property type="match status" value="1"/>
</dbReference>
<evidence type="ECO:0000313" key="3">
    <source>
        <dbReference type="EMBL" id="CAG6725629.1"/>
    </source>
</evidence>
<sequence length="312" mass="35783">MGSPTPPVDGVNYNSTLSPTPPGDGVNYNSTLSLDDWKYLLDNGKFSETDDVRTKALEEISNWLNENPQIGANPDPRNLLRFLRHSKYRLDVCKKKIENFYLLRSKVPEWFQNRDLSQPLLRDLLELGPFLPLLKKDSSKRTTIIIRATVHDPAIISQNTLMKLDNMVFDLAMERDETINIYGVNVILDLRNVRMGHLLSPATVKKAVHSWQDCYPVSPKRFDFIFVPKLIDVALSVFRRFMTAKMRARVHVHGVSLESLHAQVDPSILPTEYGGTAGPVQDLIDYWKQEVLNAKDWYLEEDKFCTVLEKPK</sequence>